<evidence type="ECO:0000256" key="8">
    <source>
        <dbReference type="SAM" id="SignalP"/>
    </source>
</evidence>
<keyword evidence="4" id="KW-0812">Transmembrane</keyword>
<keyword evidence="3" id="KW-1134">Transmembrane beta strand</keyword>
<sequence length="438" mass="46647">MMKYFNKTLLAVSIALVSSQTMASGFQSNSQSATGFGRAFAGDAVIADNASVLSRNPAAMALFDETSYSVGLSYIDIDISVKDIELVGMPPENGYGSVNSAGTNKFIPNFYYIQPINDKFAFGIGAFTNFATGTDAGSLANSTINHPVTGDPIPAPVDLLGNTEVTTMNFNASVSYRINEQFSVGAGIDLVYGQGTLTREGNLPIGPGGAVVPANLVDVDADGIGFGGIVGATYEIDANNRLGFSYRFSPEFKAEGDIDTLNTQLGAVVSFDEIVIPLPDIMQFAGFHQLNEKFAVHYTAQLTTWGDFDQITVNEGSVAGNVIVDEAPLKVYQWEDSWLFSVGGTYTINDKFTARAGIMKDQAVAGEISSISIPDSDRTWYTAGFSYAMTPKASIDFGLAVVRGEDATVIENSAIVGDISAHTRSDAVYYSLQYSSSF</sequence>
<dbReference type="SUPFAM" id="SSF56935">
    <property type="entry name" value="Porins"/>
    <property type="match status" value="1"/>
</dbReference>
<evidence type="ECO:0000313" key="9">
    <source>
        <dbReference type="EMBL" id="GGI83454.1"/>
    </source>
</evidence>
<comment type="subcellular location">
    <subcellularLocation>
        <location evidence="1">Cell outer membrane</location>
        <topology evidence="1">Multi-pass membrane protein</topology>
    </subcellularLocation>
</comment>
<dbReference type="GO" id="GO:0015483">
    <property type="term" value="F:long-chain fatty acid transporting porin activity"/>
    <property type="evidence" value="ECO:0007669"/>
    <property type="project" value="TreeGrafter"/>
</dbReference>
<gene>
    <name evidence="9" type="ORF">GCM10009332_20930</name>
</gene>
<evidence type="ECO:0000256" key="3">
    <source>
        <dbReference type="ARBA" id="ARBA00022452"/>
    </source>
</evidence>
<dbReference type="AlphaFoldDB" id="A0A917NCB1"/>
<protein>
    <submittedName>
        <fullName evidence="9">Aromatic hydrocarbon degradation protein</fullName>
    </submittedName>
</protein>
<evidence type="ECO:0000256" key="4">
    <source>
        <dbReference type="ARBA" id="ARBA00022692"/>
    </source>
</evidence>
<dbReference type="PANTHER" id="PTHR35093:SF1">
    <property type="entry name" value="OUTER MEMBRANE LONG-CHAIN FATTY ACID RECEPTOR FADL FAMILY"/>
    <property type="match status" value="1"/>
</dbReference>
<keyword evidence="7" id="KW-0998">Cell outer membrane</keyword>
<dbReference type="PANTHER" id="PTHR35093">
    <property type="entry name" value="OUTER MEMBRANE PROTEIN NMB0088-RELATED"/>
    <property type="match status" value="1"/>
</dbReference>
<dbReference type="Pfam" id="PF03349">
    <property type="entry name" value="Toluene_X"/>
    <property type="match status" value="1"/>
</dbReference>
<dbReference type="Proteomes" id="UP000613743">
    <property type="component" value="Unassembled WGS sequence"/>
</dbReference>
<feature type="chain" id="PRO_5037341363" evidence="8">
    <location>
        <begin position="24"/>
        <end position="438"/>
    </location>
</feature>
<reference evidence="9" key="2">
    <citation type="submission" date="2020-09" db="EMBL/GenBank/DDBJ databases">
        <authorList>
            <person name="Sun Q."/>
            <person name="Ohkuma M."/>
        </authorList>
    </citation>
    <scope>NUCLEOTIDE SEQUENCE</scope>
    <source>
        <strain evidence="9">JCM 30804</strain>
    </source>
</reference>
<dbReference type="EMBL" id="BMPZ01000005">
    <property type="protein sequence ID" value="GGI83454.1"/>
    <property type="molecule type" value="Genomic_DNA"/>
</dbReference>
<dbReference type="Gene3D" id="2.40.160.60">
    <property type="entry name" value="Outer membrane protein transport protein (OMPP1/FadL/TodX)"/>
    <property type="match status" value="1"/>
</dbReference>
<proteinExistence type="inferred from homology"/>
<evidence type="ECO:0000256" key="2">
    <source>
        <dbReference type="ARBA" id="ARBA00008163"/>
    </source>
</evidence>
<keyword evidence="10" id="KW-1185">Reference proteome</keyword>
<comment type="caution">
    <text evidence="9">The sequence shown here is derived from an EMBL/GenBank/DDBJ whole genome shotgun (WGS) entry which is preliminary data.</text>
</comment>
<evidence type="ECO:0000256" key="5">
    <source>
        <dbReference type="ARBA" id="ARBA00022729"/>
    </source>
</evidence>
<organism evidence="9 10">
    <name type="scientific">Shewanella gelidii</name>
    <dbReference type="NCBI Taxonomy" id="1642821"/>
    <lineage>
        <taxon>Bacteria</taxon>
        <taxon>Pseudomonadati</taxon>
        <taxon>Pseudomonadota</taxon>
        <taxon>Gammaproteobacteria</taxon>
        <taxon>Alteromonadales</taxon>
        <taxon>Shewanellaceae</taxon>
        <taxon>Shewanella</taxon>
    </lineage>
</organism>
<feature type="signal peptide" evidence="8">
    <location>
        <begin position="1"/>
        <end position="23"/>
    </location>
</feature>
<accession>A0A917NCB1</accession>
<evidence type="ECO:0000256" key="6">
    <source>
        <dbReference type="ARBA" id="ARBA00023136"/>
    </source>
</evidence>
<keyword evidence="5 8" id="KW-0732">Signal</keyword>
<evidence type="ECO:0000256" key="1">
    <source>
        <dbReference type="ARBA" id="ARBA00004571"/>
    </source>
</evidence>
<dbReference type="GO" id="GO:0009279">
    <property type="term" value="C:cell outer membrane"/>
    <property type="evidence" value="ECO:0007669"/>
    <property type="project" value="UniProtKB-SubCell"/>
</dbReference>
<name>A0A917NCB1_9GAMM</name>
<comment type="similarity">
    <text evidence="2">Belongs to the OmpP1/FadL family.</text>
</comment>
<reference evidence="9" key="1">
    <citation type="journal article" date="2014" name="Int. J. Syst. Evol. Microbiol.">
        <title>Complete genome sequence of Corynebacterium casei LMG S-19264T (=DSM 44701T), isolated from a smear-ripened cheese.</title>
        <authorList>
            <consortium name="US DOE Joint Genome Institute (JGI-PGF)"/>
            <person name="Walter F."/>
            <person name="Albersmeier A."/>
            <person name="Kalinowski J."/>
            <person name="Ruckert C."/>
        </authorList>
    </citation>
    <scope>NUCLEOTIDE SEQUENCE</scope>
    <source>
        <strain evidence="9">JCM 30804</strain>
    </source>
</reference>
<evidence type="ECO:0000256" key="7">
    <source>
        <dbReference type="ARBA" id="ARBA00023237"/>
    </source>
</evidence>
<dbReference type="InterPro" id="IPR005017">
    <property type="entry name" value="OMPP1/FadL/TodX"/>
</dbReference>
<evidence type="ECO:0000313" key="10">
    <source>
        <dbReference type="Proteomes" id="UP000613743"/>
    </source>
</evidence>
<keyword evidence="6" id="KW-0472">Membrane</keyword>